<evidence type="ECO:0000259" key="2">
    <source>
        <dbReference type="Pfam" id="PF02517"/>
    </source>
</evidence>
<evidence type="ECO:0000313" key="3">
    <source>
        <dbReference type="EMBL" id="MCQ4334150.1"/>
    </source>
</evidence>
<feature type="transmembrane region" description="Helical" evidence="1">
    <location>
        <begin position="200"/>
        <end position="222"/>
    </location>
</feature>
<dbReference type="PANTHER" id="PTHR39430">
    <property type="entry name" value="MEMBRANE-ASSOCIATED PROTEASE-RELATED"/>
    <property type="match status" value="1"/>
</dbReference>
<dbReference type="GO" id="GO:0008237">
    <property type="term" value="F:metallopeptidase activity"/>
    <property type="evidence" value="ECO:0007669"/>
    <property type="project" value="UniProtKB-KW"/>
</dbReference>
<dbReference type="GO" id="GO:0004175">
    <property type="term" value="F:endopeptidase activity"/>
    <property type="evidence" value="ECO:0007669"/>
    <property type="project" value="UniProtKB-ARBA"/>
</dbReference>
<dbReference type="Pfam" id="PF02517">
    <property type="entry name" value="Rce1-like"/>
    <property type="match status" value="1"/>
</dbReference>
<feature type="transmembrane region" description="Helical" evidence="1">
    <location>
        <begin position="53"/>
        <end position="77"/>
    </location>
</feature>
<feature type="transmembrane region" description="Helical" evidence="1">
    <location>
        <begin position="173"/>
        <end position="194"/>
    </location>
</feature>
<dbReference type="RefSeq" id="WP_256030187.1">
    <property type="nucleotide sequence ID" value="NZ_JAHLKM010000017.1"/>
</dbReference>
<accession>A0A9R1D7R0</accession>
<name>A0A9R1D7R0_9EURY</name>
<dbReference type="InterPro" id="IPR003675">
    <property type="entry name" value="Rce1/LyrA-like_dom"/>
</dbReference>
<proteinExistence type="predicted"/>
<keyword evidence="3" id="KW-0378">Hydrolase</keyword>
<keyword evidence="1" id="KW-1133">Transmembrane helix</keyword>
<sequence length="315" mass="31612">METSLLRVPSGRLRTPWRLFLATVFFALVSVAGTLAVVAAVRMFFGLGLGDPVVLVGSVVASGIAVALGVAVAARVLDRRSFPELGVAFDAGWRRDLGVGVALGGVLVAGPYLAGVALGVYRPRFAPAAPEGLSVLGGFALVTVLMCVVGVYEELLFRGYILTNLAEGLTVRLGGRPAVFGAVALSSLGFAAVHGSNPNMNGLGVGTIAVAGAALGLGYALTGRLALPVGFHTAWNLTHFVFGLPVSGLDLGIRLFATDSAGPALVHGGAVGFEGGLLGLAGTLVGCLGVVAYGRLVGGGVRTDIAAPPAGRDDG</sequence>
<keyword evidence="3" id="KW-0645">Protease</keyword>
<evidence type="ECO:0000256" key="1">
    <source>
        <dbReference type="SAM" id="Phobius"/>
    </source>
</evidence>
<feature type="transmembrane region" description="Helical" evidence="1">
    <location>
        <begin position="20"/>
        <end position="41"/>
    </location>
</feature>
<feature type="transmembrane region" description="Helical" evidence="1">
    <location>
        <begin position="277"/>
        <end position="296"/>
    </location>
</feature>
<keyword evidence="4" id="KW-1185">Reference proteome</keyword>
<keyword evidence="1" id="KW-0472">Membrane</keyword>
<protein>
    <submittedName>
        <fullName evidence="3">CPBP family intramembrane metalloprotease</fullName>
    </submittedName>
</protein>
<dbReference type="GO" id="GO:0080120">
    <property type="term" value="P:CAAX-box protein maturation"/>
    <property type="evidence" value="ECO:0007669"/>
    <property type="project" value="UniProtKB-ARBA"/>
</dbReference>
<dbReference type="EMBL" id="JAHLKM010000017">
    <property type="protein sequence ID" value="MCQ4334150.1"/>
    <property type="molecule type" value="Genomic_DNA"/>
</dbReference>
<dbReference type="Proteomes" id="UP001139494">
    <property type="component" value="Unassembled WGS sequence"/>
</dbReference>
<feature type="transmembrane region" description="Helical" evidence="1">
    <location>
        <begin position="234"/>
        <end position="257"/>
    </location>
</feature>
<dbReference type="AlphaFoldDB" id="A0A9R1D7R0"/>
<organism evidence="3 4">
    <name type="scientific">Natronomonas aquatica</name>
    <dbReference type="NCBI Taxonomy" id="2841590"/>
    <lineage>
        <taxon>Archaea</taxon>
        <taxon>Methanobacteriati</taxon>
        <taxon>Methanobacteriota</taxon>
        <taxon>Stenosarchaea group</taxon>
        <taxon>Halobacteria</taxon>
        <taxon>Halobacteriales</taxon>
        <taxon>Natronomonadaceae</taxon>
        <taxon>Natronomonas</taxon>
    </lineage>
</organism>
<feature type="domain" description="CAAX prenyl protease 2/Lysostaphin resistance protein A-like" evidence="2">
    <location>
        <begin position="139"/>
        <end position="237"/>
    </location>
</feature>
<keyword evidence="1" id="KW-0812">Transmembrane</keyword>
<evidence type="ECO:0000313" key="4">
    <source>
        <dbReference type="Proteomes" id="UP001139494"/>
    </source>
</evidence>
<keyword evidence="3" id="KW-0482">Metalloprotease</keyword>
<reference evidence="3" key="1">
    <citation type="journal article" date="2023" name="Front. Microbiol.">
        <title>Genomic-based phylogenetic and metabolic analyses of the genus Natronomonas, and description of Natronomonas aquatica sp. nov.</title>
        <authorList>
            <person name="Garcia-Roldan A."/>
            <person name="Duran-Viseras A."/>
            <person name="de la Haba R.R."/>
            <person name="Corral P."/>
            <person name="Sanchez-Porro C."/>
            <person name="Ventosa A."/>
        </authorList>
    </citation>
    <scope>NUCLEOTIDE SEQUENCE</scope>
    <source>
        <strain evidence="3">F2-12</strain>
    </source>
</reference>
<dbReference type="PANTHER" id="PTHR39430:SF1">
    <property type="entry name" value="PROTEASE"/>
    <property type="match status" value="1"/>
</dbReference>
<comment type="caution">
    <text evidence="3">The sequence shown here is derived from an EMBL/GenBank/DDBJ whole genome shotgun (WGS) entry which is preliminary data.</text>
</comment>
<feature type="transmembrane region" description="Helical" evidence="1">
    <location>
        <begin position="97"/>
        <end position="121"/>
    </location>
</feature>
<feature type="transmembrane region" description="Helical" evidence="1">
    <location>
        <begin position="133"/>
        <end position="152"/>
    </location>
</feature>
<gene>
    <name evidence="3" type="ORF">KM295_11795</name>
</gene>